<feature type="region of interest" description="Disordered" evidence="1">
    <location>
        <begin position="1664"/>
        <end position="1710"/>
    </location>
</feature>
<name>A0ABP0N9G3_9DINO</name>
<feature type="compositionally biased region" description="Basic residues" evidence="1">
    <location>
        <begin position="1749"/>
        <end position="1760"/>
    </location>
</feature>
<comment type="caution">
    <text evidence="2">The sequence shown here is derived from an EMBL/GenBank/DDBJ whole genome shotgun (WGS) entry which is preliminary data.</text>
</comment>
<accession>A0ABP0N9G3</accession>
<feature type="region of interest" description="Disordered" evidence="1">
    <location>
        <begin position="1736"/>
        <end position="1787"/>
    </location>
</feature>
<dbReference type="SUPFAM" id="SSF56399">
    <property type="entry name" value="ADP-ribosylation"/>
    <property type="match status" value="1"/>
</dbReference>
<feature type="compositionally biased region" description="Basic and acidic residues" evidence="1">
    <location>
        <begin position="1761"/>
        <end position="1774"/>
    </location>
</feature>
<feature type="non-terminal residue" evidence="2">
    <location>
        <position position="1"/>
    </location>
</feature>
<protein>
    <submittedName>
        <fullName evidence="2">Uncharacterized protein</fullName>
    </submittedName>
</protein>
<feature type="compositionally biased region" description="Basic and acidic residues" evidence="1">
    <location>
        <begin position="99"/>
        <end position="109"/>
    </location>
</feature>
<dbReference type="EMBL" id="CAXAMM010027224">
    <property type="protein sequence ID" value="CAK9060435.1"/>
    <property type="molecule type" value="Genomic_DNA"/>
</dbReference>
<reference evidence="2 3" key="1">
    <citation type="submission" date="2024-02" db="EMBL/GenBank/DDBJ databases">
        <authorList>
            <person name="Chen Y."/>
            <person name="Shah S."/>
            <person name="Dougan E. K."/>
            <person name="Thang M."/>
            <person name="Chan C."/>
        </authorList>
    </citation>
    <scope>NUCLEOTIDE SEQUENCE [LARGE SCALE GENOMIC DNA]</scope>
</reference>
<sequence length="1874" mass="209449">SRYIEELKDLDRELRRAMKEESPTFERIRFFVTAPGEDGEPWLRLPRTFFLEDSREYFQTDIIPRHNRLLSRACWQVALRKPPGGSLQGGKAGEETEASESRPDPKTGKAETSVKGLLGPPLTNKEAARALDHRPKEKKGRQSGNILTGQCNSKCCDAEGCAVNRNSRKAKLRSGWRMESIRKAQQAKNQEMVNEGKKMKKVGGEVPQEEQGTDSKVGECLVSQETIPTQEAPPEEFTSIHPTDQEMEMAELLEGPDPTFFEGHDRDKPTREVQVTGDSLCNEAKERGEKMGEIDQTNLTEGFGEQLRTYVKNQLLLQKEENPNHNLGLDDVRRALEQARARGCPSLSAAADEALQGASLRILAQCRPLDTPTMQNEVGQGTLSWAGGTWDVWDFGDKLYPSGSWKKDLLSPESGDVGDHWSSVLRSCESTNSFAVPSRHMRLLAPNKLERKPPIIREVIAAGWECHLEAAHGSEASVRARDYLLCPRCAQPEEVPRRSGNRPPSVLGLHLCSDASERIGEWKPGVLESKDLTHDTWTDAELAEWLGPQADVFNQALDKGLDFLEVYAGKARASHAVLAHGGLALYLGLDHGQDFRKAQDRSMGRALVRRLRPRHLWGAFPCTPFCAWIRLAILRNCDMTLRLKEGRMHLRYILDLCGIQVDDGREAHLENPLTSLAWKEPLAIETLARLRLKPTLIRTTHASISPGLPNPWFEGLKGPKLQGPLVAPLGEALEKACKEYLGYVTSTPYAKEAFKRGAELGSVVLKEAGGWEEANRGIRKTWVSMKLDHFEGLHSDFFEGLVSPALLEKARENAVWGISARSAAQQLWKDASRGRVLCFDDGGSELKGVASVAMARVPKMLPDRTISSKGRVIWDAKPINEFCDKKRHPPALQPKHDEVARWWQTRYLNTPILVSKKDVSDAFKWIPVRGEDTRLFAADLPGGEFGAPGRNITVLYNSLTLGWTGAPGEYMLFAWLIKTAKIGLRPWLSVQTMETCARKALGEGAINAAKDEVEGALETRKLIWGLMYDTEKNTRALPPQKLEKASYLLRLPEFDHGSTKIPLKLIQELRGNQQFWISVMPSLKPLLTATNALLGPPTSEGFAQPRGDAEQKRRIWVRFWEAIELQRLLVDNRNEWGVRFTHPMTEALTLRELLVMPGYQHKVVWASGDATLDWVPGLEDGAEAESPERLMVALTELLAVLLLAVCQHEQWKGKVILYMGDKQVVIKWINARQARRPFAGFLLQVLAAVEACYGFHLHTAYLRTYHNVVADALTRKDADEVQFIRLGALAEGYTAALLASGAQLLEDEQGACRRYESWALWDAIEKDAKDRVVATPDAEGEWWIAAWSGHTQDRVVGPAAIVPPPELPETLIHGTFRKHTASIQRRGLLRQSRDLHFHNPGSSSGKWRADLETCVEIDVRHASNLGCVFRRTGNDVWPAAREERRPRKKVDPKPVTEEVAQACIAPGMPDDEDEFETKVEDAEAEPMDAEGSGEGVTVSGEAEKDTVMEDSGASESHEGVEMLTPKSEEIIEEGGAPFRRRKIKFGNAHLRILRAVADADASNWESLQKVIGATPASAREKSEFFGRLEQLADLRVQSLVAAEKRAPEHAERVKHYTEAETQYQSGLNDAMLRLERMNPVGPRASVPLISDARLREDIAAGKSIRQARREHRSRARAAQHRKETAEKPTLDPSQPNRLTEVPPAAGGGVLNKAFSESAKANLKEFRQILREEAQVEATIKKRKPDSERRKKIKSDRRKEKKSNAKDDAERDHNQWRVSCPDLEAMGGDLQEGRKRLPAEEGIKGEQKQKNFCSAQPMKGRYRVLPFKPLSNEQQRGWICSVATLARILCDSEGQARETARGVAQKMITADLTPN</sequence>
<feature type="region of interest" description="Disordered" evidence="1">
    <location>
        <begin position="82"/>
        <end position="123"/>
    </location>
</feature>
<dbReference type="Proteomes" id="UP001642464">
    <property type="component" value="Unassembled WGS sequence"/>
</dbReference>
<evidence type="ECO:0000313" key="2">
    <source>
        <dbReference type="EMBL" id="CAK9060435.1"/>
    </source>
</evidence>
<gene>
    <name evidence="2" type="ORF">SCF082_LOCUS31839</name>
</gene>
<feature type="compositionally biased region" description="Basic residues" evidence="1">
    <location>
        <begin position="1665"/>
        <end position="1679"/>
    </location>
</feature>
<proteinExistence type="predicted"/>
<keyword evidence="3" id="KW-1185">Reference proteome</keyword>
<dbReference type="Pfam" id="PF01885">
    <property type="entry name" value="PTS_2-RNA"/>
    <property type="match status" value="1"/>
</dbReference>
<evidence type="ECO:0000313" key="3">
    <source>
        <dbReference type="Proteomes" id="UP001642464"/>
    </source>
</evidence>
<evidence type="ECO:0000256" key="1">
    <source>
        <dbReference type="SAM" id="MobiDB-lite"/>
    </source>
</evidence>
<dbReference type="InterPro" id="IPR002745">
    <property type="entry name" value="Ptrans_KptA/Tpt1"/>
</dbReference>
<feature type="compositionally biased region" description="Basic and acidic residues" evidence="1">
    <location>
        <begin position="1680"/>
        <end position="1689"/>
    </location>
</feature>
<organism evidence="2 3">
    <name type="scientific">Durusdinium trenchii</name>
    <dbReference type="NCBI Taxonomy" id="1381693"/>
    <lineage>
        <taxon>Eukaryota</taxon>
        <taxon>Sar</taxon>
        <taxon>Alveolata</taxon>
        <taxon>Dinophyceae</taxon>
        <taxon>Suessiales</taxon>
        <taxon>Symbiodiniaceae</taxon>
        <taxon>Durusdinium</taxon>
    </lineage>
</organism>